<dbReference type="EMBL" id="NIRS01000004">
    <property type="protein sequence ID" value="PPK37613.1"/>
    <property type="molecule type" value="Genomic_DNA"/>
</dbReference>
<accession>A0A2S6FJK0</accession>
<evidence type="ECO:0008006" key="3">
    <source>
        <dbReference type="Google" id="ProtNLM"/>
    </source>
</evidence>
<evidence type="ECO:0000313" key="2">
    <source>
        <dbReference type="Proteomes" id="UP000238541"/>
    </source>
</evidence>
<sequence>MLTPSTLTGIASNLRKLAEVVEGTAIDSHHDACIPFSEIREDYPAQTLESLTSWSNTDARYIYQFSVESNVYEELHGAFKEAKLSRKNDRAYCRLNPASALLYVGSSCDLGARIKQHLGFGNKGTYAMQLRYWLPEREGVLHIQAWRFSNEIDGAVVQAIEDGLWASNKPMFGRQGAR</sequence>
<organism evidence="1 2">
    <name type="scientific">Pseudomonas laurylsulfatiphila</name>
    <dbReference type="NCBI Taxonomy" id="2011015"/>
    <lineage>
        <taxon>Bacteria</taxon>
        <taxon>Pseudomonadati</taxon>
        <taxon>Pseudomonadota</taxon>
        <taxon>Gammaproteobacteria</taxon>
        <taxon>Pseudomonadales</taxon>
        <taxon>Pseudomonadaceae</taxon>
        <taxon>Pseudomonas</taxon>
    </lineage>
</organism>
<dbReference type="RefSeq" id="WP_104449580.1">
    <property type="nucleotide sequence ID" value="NZ_NIRS01000004.1"/>
</dbReference>
<protein>
    <recommendedName>
        <fullName evidence="3">GIY-YIG domain-containing protein</fullName>
    </recommendedName>
</protein>
<keyword evidence="2" id="KW-1185">Reference proteome</keyword>
<dbReference type="AlphaFoldDB" id="A0A2S6FJK0"/>
<proteinExistence type="predicted"/>
<comment type="caution">
    <text evidence="1">The sequence shown here is derived from an EMBL/GenBank/DDBJ whole genome shotgun (WGS) entry which is preliminary data.</text>
</comment>
<name>A0A2S6FJK0_9PSED</name>
<dbReference type="Proteomes" id="UP000238541">
    <property type="component" value="Unassembled WGS sequence"/>
</dbReference>
<reference evidence="2" key="1">
    <citation type="submission" date="2017-06" db="EMBL/GenBank/DDBJ databases">
        <authorList>
            <person name="Furmanczyk E.M."/>
        </authorList>
    </citation>
    <scope>NUCLEOTIDE SEQUENCE [LARGE SCALE GENOMIC DNA]</scope>
    <source>
        <strain evidence="2">AP3_16</strain>
    </source>
</reference>
<gene>
    <name evidence="1" type="ORF">CD175_15155</name>
</gene>
<evidence type="ECO:0000313" key="1">
    <source>
        <dbReference type="EMBL" id="PPK37613.1"/>
    </source>
</evidence>